<evidence type="ECO:0000256" key="1">
    <source>
        <dbReference type="SAM" id="MobiDB-lite"/>
    </source>
</evidence>
<evidence type="ECO:0000313" key="2">
    <source>
        <dbReference type="EMBL" id="SJL18449.1"/>
    </source>
</evidence>
<organism evidence="2 3">
    <name type="scientific">Armillaria ostoyae</name>
    <name type="common">Armillaria root rot fungus</name>
    <dbReference type="NCBI Taxonomy" id="47428"/>
    <lineage>
        <taxon>Eukaryota</taxon>
        <taxon>Fungi</taxon>
        <taxon>Dikarya</taxon>
        <taxon>Basidiomycota</taxon>
        <taxon>Agaricomycotina</taxon>
        <taxon>Agaricomycetes</taxon>
        <taxon>Agaricomycetidae</taxon>
        <taxon>Agaricales</taxon>
        <taxon>Marasmiineae</taxon>
        <taxon>Physalacriaceae</taxon>
        <taxon>Armillaria</taxon>
    </lineage>
</organism>
<reference evidence="3" key="1">
    <citation type="journal article" date="2017" name="Nat. Ecol. Evol.">
        <title>Genome expansion and lineage-specific genetic innovations in the forest pathogenic fungi Armillaria.</title>
        <authorList>
            <person name="Sipos G."/>
            <person name="Prasanna A.N."/>
            <person name="Walter M.C."/>
            <person name="O'Connor E."/>
            <person name="Balint B."/>
            <person name="Krizsan K."/>
            <person name="Kiss B."/>
            <person name="Hess J."/>
            <person name="Varga T."/>
            <person name="Slot J."/>
            <person name="Riley R."/>
            <person name="Boka B."/>
            <person name="Rigling D."/>
            <person name="Barry K."/>
            <person name="Lee J."/>
            <person name="Mihaltcheva S."/>
            <person name="LaButti K."/>
            <person name="Lipzen A."/>
            <person name="Waldron R."/>
            <person name="Moloney N.M."/>
            <person name="Sperisen C."/>
            <person name="Kredics L."/>
            <person name="Vagvoelgyi C."/>
            <person name="Patrignani A."/>
            <person name="Fitzpatrick D."/>
            <person name="Nagy I."/>
            <person name="Doyle S."/>
            <person name="Anderson J.B."/>
            <person name="Grigoriev I.V."/>
            <person name="Gueldener U."/>
            <person name="Muensterkoetter M."/>
            <person name="Nagy L.G."/>
        </authorList>
    </citation>
    <scope>NUCLEOTIDE SEQUENCE [LARGE SCALE GENOMIC DNA]</scope>
    <source>
        <strain evidence="3">C18/9</strain>
    </source>
</reference>
<sequence>MEEIVQKFPHFWGVYYLTRVVFNLSLPTIASAGPSIRCLRVIGPKMTRRRNVPLAATSTAYDVLSVVAFQSKCSNEDRSGSKGPLGLQYQVSRQSRFSTGQKISRISRHRKQHHRMRQLAGTSSRKRLSESMVEAKHVHSVIPMMRAVFVTSFVC</sequence>
<gene>
    <name evidence="2" type="ORF">ARMOST_22038</name>
</gene>
<dbReference type="EMBL" id="FUEG01000060">
    <property type="protein sequence ID" value="SJL18449.1"/>
    <property type="molecule type" value="Genomic_DNA"/>
</dbReference>
<proteinExistence type="predicted"/>
<feature type="region of interest" description="Disordered" evidence="1">
    <location>
        <begin position="109"/>
        <end position="128"/>
    </location>
</feature>
<dbReference type="AlphaFoldDB" id="A0A284SBU7"/>
<accession>A0A284SBU7</accession>
<dbReference type="Proteomes" id="UP000219338">
    <property type="component" value="Unassembled WGS sequence"/>
</dbReference>
<keyword evidence="3" id="KW-1185">Reference proteome</keyword>
<evidence type="ECO:0000313" key="3">
    <source>
        <dbReference type="Proteomes" id="UP000219338"/>
    </source>
</evidence>
<name>A0A284SBU7_ARMOS</name>
<protein>
    <submittedName>
        <fullName evidence="2">Uncharacterized protein</fullName>
    </submittedName>
</protein>